<proteinExistence type="predicted"/>
<dbReference type="PANTHER" id="PTHR24249:SF424">
    <property type="entry name" value="G-PROTEIN COUPLED RECEPTORS FAMILY 1 PROFILE DOMAIN-CONTAINING PROTEIN"/>
    <property type="match status" value="1"/>
</dbReference>
<dbReference type="GO" id="GO:0005886">
    <property type="term" value="C:plasma membrane"/>
    <property type="evidence" value="ECO:0007669"/>
    <property type="project" value="UniProtKB-SubCell"/>
</dbReference>
<dbReference type="InterPro" id="IPR000276">
    <property type="entry name" value="GPCR_Rhodpsn"/>
</dbReference>
<keyword evidence="7" id="KW-0675">Receptor</keyword>
<feature type="domain" description="G-protein coupled receptors family 1 profile" evidence="10">
    <location>
        <begin position="24"/>
        <end position="276"/>
    </location>
</feature>
<evidence type="ECO:0000256" key="6">
    <source>
        <dbReference type="ARBA" id="ARBA00023136"/>
    </source>
</evidence>
<sequence length="299" mass="35723">MVDQSTLWLSKAKFWILLILSIPSSILAILIMIHFFHKRHNISMNQHFIVILIVTSFLHTIGDLSFIMDYYQHGRVSFSSKFFCTLWNWWEYSSNIVLLYPMAWTSIERHFIIFHHKLMSTRRKRFFFHLLPLFITSVYPLIFYFGAIVLNPCKNQWDYDEVFCLLPCYVTDQPSVATFNFIGNIMFPTFVITIANVYLILRVLRQKRNHHVNWRRQRKLTKQLVSIAILYIIFWFPMAINGLIMTFMSSSVLLYIQVNYFFFLLNMIPIILPFISMNYLTGFMNAINHRQNRTIIPAL</sequence>
<dbReference type="EMBL" id="CAJOAZ010002989">
    <property type="protein sequence ID" value="CAF3976339.1"/>
    <property type="molecule type" value="Genomic_DNA"/>
</dbReference>
<keyword evidence="2" id="KW-1003">Cell membrane</keyword>
<dbReference type="SUPFAM" id="SSF81321">
    <property type="entry name" value="Family A G protein-coupled receptor-like"/>
    <property type="match status" value="1"/>
</dbReference>
<feature type="transmembrane region" description="Helical" evidence="9">
    <location>
        <begin position="48"/>
        <end position="67"/>
    </location>
</feature>
<evidence type="ECO:0000256" key="7">
    <source>
        <dbReference type="ARBA" id="ARBA00023170"/>
    </source>
</evidence>
<keyword evidence="6 9" id="KW-0472">Membrane</keyword>
<evidence type="ECO:0000259" key="10">
    <source>
        <dbReference type="PROSITE" id="PS50262"/>
    </source>
</evidence>
<dbReference type="Pfam" id="PF00001">
    <property type="entry name" value="7tm_1"/>
    <property type="match status" value="1"/>
</dbReference>
<evidence type="ECO:0000256" key="1">
    <source>
        <dbReference type="ARBA" id="ARBA00004651"/>
    </source>
</evidence>
<feature type="transmembrane region" description="Helical" evidence="9">
    <location>
        <begin position="14"/>
        <end position="36"/>
    </location>
</feature>
<evidence type="ECO:0000256" key="9">
    <source>
        <dbReference type="SAM" id="Phobius"/>
    </source>
</evidence>
<keyword evidence="3 9" id="KW-0812">Transmembrane</keyword>
<dbReference type="CDD" id="cd00637">
    <property type="entry name" value="7tm_classA_rhodopsin-like"/>
    <property type="match status" value="1"/>
</dbReference>
<feature type="transmembrane region" description="Helical" evidence="9">
    <location>
        <begin position="181"/>
        <end position="204"/>
    </location>
</feature>
<evidence type="ECO:0000256" key="4">
    <source>
        <dbReference type="ARBA" id="ARBA00022989"/>
    </source>
</evidence>
<evidence type="ECO:0000313" key="13">
    <source>
        <dbReference type="Proteomes" id="UP000663845"/>
    </source>
</evidence>
<gene>
    <name evidence="11" type="ORF">JYZ213_LOCUS1617</name>
    <name evidence="12" type="ORF">OXD698_LOCUS28120</name>
</gene>
<dbReference type="InterPro" id="IPR017452">
    <property type="entry name" value="GPCR_Rhodpsn_7TM"/>
</dbReference>
<feature type="transmembrane region" description="Helical" evidence="9">
    <location>
        <begin position="126"/>
        <end position="150"/>
    </location>
</feature>
<reference evidence="11" key="1">
    <citation type="submission" date="2021-02" db="EMBL/GenBank/DDBJ databases">
        <authorList>
            <person name="Nowell W R."/>
        </authorList>
    </citation>
    <scope>NUCLEOTIDE SEQUENCE</scope>
</reference>
<keyword evidence="4 9" id="KW-1133">Transmembrane helix</keyword>
<keyword evidence="5" id="KW-0297">G-protein coupled receptor</keyword>
<organism evidence="11 13">
    <name type="scientific">Adineta steineri</name>
    <dbReference type="NCBI Taxonomy" id="433720"/>
    <lineage>
        <taxon>Eukaryota</taxon>
        <taxon>Metazoa</taxon>
        <taxon>Spiralia</taxon>
        <taxon>Gnathifera</taxon>
        <taxon>Rotifera</taxon>
        <taxon>Eurotatoria</taxon>
        <taxon>Bdelloidea</taxon>
        <taxon>Adinetida</taxon>
        <taxon>Adinetidae</taxon>
        <taxon>Adineta</taxon>
    </lineage>
</organism>
<evidence type="ECO:0000256" key="2">
    <source>
        <dbReference type="ARBA" id="ARBA00022475"/>
    </source>
</evidence>
<protein>
    <recommendedName>
        <fullName evidence="10">G-protein coupled receptors family 1 profile domain-containing protein</fullName>
    </recommendedName>
</protein>
<accession>A0A813NFZ4</accession>
<evidence type="ECO:0000256" key="8">
    <source>
        <dbReference type="ARBA" id="ARBA00023224"/>
    </source>
</evidence>
<dbReference type="Gene3D" id="1.20.1070.10">
    <property type="entry name" value="Rhodopsin 7-helix transmembrane proteins"/>
    <property type="match status" value="1"/>
</dbReference>
<evidence type="ECO:0000313" key="12">
    <source>
        <dbReference type="EMBL" id="CAF3976339.1"/>
    </source>
</evidence>
<feature type="transmembrane region" description="Helical" evidence="9">
    <location>
        <begin position="224"/>
        <end position="248"/>
    </location>
</feature>
<dbReference type="PANTHER" id="PTHR24249">
    <property type="entry name" value="HISTAMINE RECEPTOR-RELATED G-PROTEIN COUPLED RECEPTOR"/>
    <property type="match status" value="1"/>
</dbReference>
<comment type="subcellular location">
    <subcellularLocation>
        <location evidence="1">Cell membrane</location>
        <topology evidence="1">Multi-pass membrane protein</topology>
    </subcellularLocation>
</comment>
<dbReference type="PROSITE" id="PS50262">
    <property type="entry name" value="G_PROTEIN_RECEP_F1_2"/>
    <property type="match status" value="1"/>
</dbReference>
<dbReference type="EMBL" id="CAJNOG010000007">
    <property type="protein sequence ID" value="CAF0736865.1"/>
    <property type="molecule type" value="Genomic_DNA"/>
</dbReference>
<dbReference type="GO" id="GO:0004930">
    <property type="term" value="F:G protein-coupled receptor activity"/>
    <property type="evidence" value="ECO:0007669"/>
    <property type="project" value="UniProtKB-KW"/>
</dbReference>
<evidence type="ECO:0000256" key="3">
    <source>
        <dbReference type="ARBA" id="ARBA00022692"/>
    </source>
</evidence>
<feature type="transmembrane region" description="Helical" evidence="9">
    <location>
        <begin position="87"/>
        <end position="105"/>
    </location>
</feature>
<dbReference type="InterPro" id="IPR050569">
    <property type="entry name" value="TAAR"/>
</dbReference>
<dbReference type="Proteomes" id="UP000663845">
    <property type="component" value="Unassembled WGS sequence"/>
</dbReference>
<dbReference type="Proteomes" id="UP000663844">
    <property type="component" value="Unassembled WGS sequence"/>
</dbReference>
<keyword evidence="8" id="KW-0807">Transducer</keyword>
<feature type="transmembrane region" description="Helical" evidence="9">
    <location>
        <begin position="260"/>
        <end position="280"/>
    </location>
</feature>
<evidence type="ECO:0000256" key="5">
    <source>
        <dbReference type="ARBA" id="ARBA00023040"/>
    </source>
</evidence>
<dbReference type="AlphaFoldDB" id="A0A813NFZ4"/>
<evidence type="ECO:0000313" key="11">
    <source>
        <dbReference type="EMBL" id="CAF0736865.1"/>
    </source>
</evidence>
<comment type="caution">
    <text evidence="11">The sequence shown here is derived from an EMBL/GenBank/DDBJ whole genome shotgun (WGS) entry which is preliminary data.</text>
</comment>
<name>A0A813NFZ4_9BILA</name>